<protein>
    <submittedName>
        <fullName evidence="1">Uncharacterized protein</fullName>
    </submittedName>
</protein>
<proteinExistence type="predicted"/>
<name>A0A6V7WNN0_MELEN</name>
<sequence>MKLSIGKQVKWRCRKSNCRCEVNMRVGNWLEGSRLPYVTIVRFLYCWSFEYTSGNFCQRELGIDPTNTTVDWNNYLRCICVDHLIAKPHKFIGIFIMFKNIAVFRR</sequence>
<organism evidence="1 2">
    <name type="scientific">Meloidogyne enterolobii</name>
    <name type="common">Root-knot nematode worm</name>
    <name type="synonym">Meloidogyne mayaguensis</name>
    <dbReference type="NCBI Taxonomy" id="390850"/>
    <lineage>
        <taxon>Eukaryota</taxon>
        <taxon>Metazoa</taxon>
        <taxon>Ecdysozoa</taxon>
        <taxon>Nematoda</taxon>
        <taxon>Chromadorea</taxon>
        <taxon>Rhabditida</taxon>
        <taxon>Tylenchina</taxon>
        <taxon>Tylenchomorpha</taxon>
        <taxon>Tylenchoidea</taxon>
        <taxon>Meloidogynidae</taxon>
        <taxon>Meloidogyninae</taxon>
        <taxon>Meloidogyne</taxon>
    </lineage>
</organism>
<accession>A0A6V7WNN0</accession>
<comment type="caution">
    <text evidence="1">The sequence shown here is derived from an EMBL/GenBank/DDBJ whole genome shotgun (WGS) entry which is preliminary data.</text>
</comment>
<dbReference type="OrthoDB" id="5862080at2759"/>
<evidence type="ECO:0000313" key="1">
    <source>
        <dbReference type="EMBL" id="CAD2188603.1"/>
    </source>
</evidence>
<dbReference type="Proteomes" id="UP000580250">
    <property type="component" value="Unassembled WGS sequence"/>
</dbReference>
<evidence type="ECO:0000313" key="2">
    <source>
        <dbReference type="Proteomes" id="UP000580250"/>
    </source>
</evidence>
<dbReference type="EMBL" id="CAJEWN010000702">
    <property type="protein sequence ID" value="CAD2188603.1"/>
    <property type="molecule type" value="Genomic_DNA"/>
</dbReference>
<gene>
    <name evidence="1" type="ORF">MENT_LOCUS41261</name>
</gene>
<dbReference type="AlphaFoldDB" id="A0A6V7WNN0"/>
<reference evidence="1 2" key="1">
    <citation type="submission" date="2020-08" db="EMBL/GenBank/DDBJ databases">
        <authorList>
            <person name="Koutsovoulos G."/>
            <person name="Danchin GJ E."/>
        </authorList>
    </citation>
    <scope>NUCLEOTIDE SEQUENCE [LARGE SCALE GENOMIC DNA]</scope>
</reference>